<sequence>MEARLERSPYDATVAVHPDDPAAIELARTALRAVAERLAAAHARDEALAEHVEPKPVLGIPRRPRMRSLGRAWRLGALLVQADGSVWRTGVSTRVTEPGRPQHHTASVEQRRAWRAAALQGGFPMGETVNHGIEPIPLDESLVDGSGPLVVRDGRAWVRWGSDAPLPLERYLDDLADLLLHPPEGA</sequence>
<protein>
    <submittedName>
        <fullName evidence="1">Uncharacterized protein</fullName>
    </submittedName>
</protein>
<dbReference type="EMBL" id="RKHJ01000001">
    <property type="protein sequence ID" value="ROR66902.1"/>
    <property type="molecule type" value="Genomic_DNA"/>
</dbReference>
<name>A0A3N2AVV8_9MICO</name>
<reference evidence="1 2" key="1">
    <citation type="submission" date="2018-11" db="EMBL/GenBank/DDBJ databases">
        <title>Sequencing the genomes of 1000 actinobacteria strains.</title>
        <authorList>
            <person name="Klenk H.-P."/>
        </authorList>
    </citation>
    <scope>NUCLEOTIDE SEQUENCE [LARGE SCALE GENOMIC DNA]</scope>
    <source>
        <strain evidence="1 2">DSM 9580</strain>
    </source>
</reference>
<dbReference type="AlphaFoldDB" id="A0A3N2AVV8"/>
<accession>A0A3N2AVV8</accession>
<evidence type="ECO:0000313" key="1">
    <source>
        <dbReference type="EMBL" id="ROR66902.1"/>
    </source>
</evidence>
<proteinExistence type="predicted"/>
<comment type="caution">
    <text evidence="1">The sequence shown here is derived from an EMBL/GenBank/DDBJ whole genome shotgun (WGS) entry which is preliminary data.</text>
</comment>
<organism evidence="1 2">
    <name type="scientific">Agrococcus jenensis</name>
    <dbReference type="NCBI Taxonomy" id="46353"/>
    <lineage>
        <taxon>Bacteria</taxon>
        <taxon>Bacillati</taxon>
        <taxon>Actinomycetota</taxon>
        <taxon>Actinomycetes</taxon>
        <taxon>Micrococcales</taxon>
        <taxon>Microbacteriaceae</taxon>
        <taxon>Agrococcus</taxon>
    </lineage>
</organism>
<keyword evidence="2" id="KW-1185">Reference proteome</keyword>
<evidence type="ECO:0000313" key="2">
    <source>
        <dbReference type="Proteomes" id="UP000275456"/>
    </source>
</evidence>
<dbReference type="Proteomes" id="UP000275456">
    <property type="component" value="Unassembled WGS sequence"/>
</dbReference>
<gene>
    <name evidence="1" type="ORF">EDD26_2297</name>
</gene>